<evidence type="ECO:0000256" key="8">
    <source>
        <dbReference type="ARBA" id="ARBA00037998"/>
    </source>
</evidence>
<dbReference type="Pfam" id="PF02653">
    <property type="entry name" value="BPD_transp_2"/>
    <property type="match status" value="1"/>
</dbReference>
<accession>A0A2R8B0A2</accession>
<evidence type="ECO:0000256" key="2">
    <source>
        <dbReference type="ARBA" id="ARBA00022448"/>
    </source>
</evidence>
<dbReference type="PANTHER" id="PTHR11795:SF445">
    <property type="entry name" value="AMINO ACID ABC TRANSPORTER PERMEASE PROTEIN"/>
    <property type="match status" value="1"/>
</dbReference>
<keyword evidence="3" id="KW-1003">Cell membrane</keyword>
<dbReference type="AlphaFoldDB" id="A0A2R8B0A2"/>
<feature type="transmembrane region" description="Helical" evidence="9">
    <location>
        <begin position="186"/>
        <end position="213"/>
    </location>
</feature>
<dbReference type="PANTHER" id="PTHR11795">
    <property type="entry name" value="BRANCHED-CHAIN AMINO ACID TRANSPORT SYSTEM PERMEASE PROTEIN LIVH"/>
    <property type="match status" value="1"/>
</dbReference>
<keyword evidence="5" id="KW-0029">Amino-acid transport</keyword>
<feature type="transmembrane region" description="Helical" evidence="9">
    <location>
        <begin position="95"/>
        <end position="114"/>
    </location>
</feature>
<evidence type="ECO:0000256" key="7">
    <source>
        <dbReference type="ARBA" id="ARBA00023136"/>
    </source>
</evidence>
<dbReference type="OrthoDB" id="9810089at2"/>
<evidence type="ECO:0000313" key="11">
    <source>
        <dbReference type="Proteomes" id="UP000244904"/>
    </source>
</evidence>
<dbReference type="GO" id="GO:0006865">
    <property type="term" value="P:amino acid transport"/>
    <property type="evidence" value="ECO:0007669"/>
    <property type="project" value="UniProtKB-KW"/>
</dbReference>
<keyword evidence="7 9" id="KW-0472">Membrane</keyword>
<proteinExistence type="inferred from homology"/>
<sequence length="285" mass="30192">MWTFGQQVVNGLVVGMGYSIFAMGLTLIFGMMRVINMAHGEFFMMGAMLIFTMTAVLHVPFFLALIFAAAIVALFSVIFDRIAVQPLLNTQPLNVMISSMAISVIMVNLATIVWNTDTRIIPTPFSGQYTFAGVTISQTALVLSLIGIVALVALWFFIEKTATGRIMRAVAQDETGAALIGINVRAIYSITIAVSGALAAIAGGIIGPIWSAFPTMGENILLKGFAVIIVAGMGSARGAVLVGLGLGVSEALFGQYVSTAYTSAFAFSLLVLMCLIRPQGIFKNA</sequence>
<feature type="transmembrane region" description="Helical" evidence="9">
    <location>
        <begin position="225"/>
        <end position="247"/>
    </location>
</feature>
<evidence type="ECO:0000313" key="10">
    <source>
        <dbReference type="EMBL" id="SPF81529.1"/>
    </source>
</evidence>
<evidence type="ECO:0000256" key="6">
    <source>
        <dbReference type="ARBA" id="ARBA00022989"/>
    </source>
</evidence>
<comment type="similarity">
    <text evidence="8">Belongs to the binding-protein-dependent transport system permease family. LivHM subfamily.</text>
</comment>
<evidence type="ECO:0000256" key="9">
    <source>
        <dbReference type="SAM" id="Phobius"/>
    </source>
</evidence>
<feature type="transmembrane region" description="Helical" evidence="9">
    <location>
        <begin position="135"/>
        <end position="158"/>
    </location>
</feature>
<feature type="transmembrane region" description="Helical" evidence="9">
    <location>
        <begin position="12"/>
        <end position="30"/>
    </location>
</feature>
<evidence type="ECO:0000256" key="4">
    <source>
        <dbReference type="ARBA" id="ARBA00022692"/>
    </source>
</evidence>
<dbReference type="CDD" id="cd06582">
    <property type="entry name" value="TM_PBP1_LivH_like"/>
    <property type="match status" value="1"/>
</dbReference>
<dbReference type="InterPro" id="IPR052157">
    <property type="entry name" value="BCAA_transport_permease"/>
</dbReference>
<protein>
    <submittedName>
        <fullName evidence="10">High-affinity branched-chain amino acid transport system permease protein LivH</fullName>
    </submittedName>
</protein>
<keyword evidence="2" id="KW-0813">Transport</keyword>
<dbReference type="InterPro" id="IPR001851">
    <property type="entry name" value="ABC_transp_permease"/>
</dbReference>
<comment type="subcellular location">
    <subcellularLocation>
        <location evidence="1">Cell membrane</location>
        <topology evidence="1">Multi-pass membrane protein</topology>
    </subcellularLocation>
</comment>
<feature type="transmembrane region" description="Helical" evidence="9">
    <location>
        <begin position="253"/>
        <end position="276"/>
    </location>
</feature>
<evidence type="ECO:0000256" key="1">
    <source>
        <dbReference type="ARBA" id="ARBA00004651"/>
    </source>
</evidence>
<dbReference type="GO" id="GO:0022857">
    <property type="term" value="F:transmembrane transporter activity"/>
    <property type="evidence" value="ECO:0007669"/>
    <property type="project" value="InterPro"/>
</dbReference>
<keyword evidence="4 9" id="KW-0812">Transmembrane</keyword>
<organism evidence="10 11">
    <name type="scientific">Pseudoprimorskyibacter insulae</name>
    <dbReference type="NCBI Taxonomy" id="1695997"/>
    <lineage>
        <taxon>Bacteria</taxon>
        <taxon>Pseudomonadati</taxon>
        <taxon>Pseudomonadota</taxon>
        <taxon>Alphaproteobacteria</taxon>
        <taxon>Rhodobacterales</taxon>
        <taxon>Paracoccaceae</taxon>
        <taxon>Pseudoprimorskyibacter</taxon>
    </lineage>
</organism>
<dbReference type="RefSeq" id="WP_108887311.1">
    <property type="nucleotide sequence ID" value="NZ_OMOJ01000010.1"/>
</dbReference>
<feature type="transmembrane region" description="Helical" evidence="9">
    <location>
        <begin position="42"/>
        <end position="75"/>
    </location>
</feature>
<evidence type="ECO:0000256" key="5">
    <source>
        <dbReference type="ARBA" id="ARBA00022970"/>
    </source>
</evidence>
<evidence type="ECO:0000256" key="3">
    <source>
        <dbReference type="ARBA" id="ARBA00022475"/>
    </source>
</evidence>
<keyword evidence="11" id="KW-1185">Reference proteome</keyword>
<keyword evidence="6 9" id="KW-1133">Transmembrane helix</keyword>
<dbReference type="GO" id="GO:0005886">
    <property type="term" value="C:plasma membrane"/>
    <property type="evidence" value="ECO:0007669"/>
    <property type="project" value="UniProtKB-SubCell"/>
</dbReference>
<name>A0A2R8B0A2_9RHOB</name>
<reference evidence="11" key="1">
    <citation type="submission" date="2018-03" db="EMBL/GenBank/DDBJ databases">
        <authorList>
            <person name="Rodrigo-Torres L."/>
            <person name="Arahal R. D."/>
            <person name="Lucena T."/>
        </authorList>
    </citation>
    <scope>NUCLEOTIDE SEQUENCE [LARGE SCALE GENOMIC DNA]</scope>
    <source>
        <strain evidence="11">CECT 8871</strain>
    </source>
</reference>
<dbReference type="Proteomes" id="UP000244904">
    <property type="component" value="Unassembled WGS sequence"/>
</dbReference>
<dbReference type="EMBL" id="OMOJ01000010">
    <property type="protein sequence ID" value="SPF81529.1"/>
    <property type="molecule type" value="Genomic_DNA"/>
</dbReference>
<gene>
    <name evidence="10" type="primary">livH_8</name>
    <name evidence="10" type="ORF">PRI8871_03353</name>
</gene>